<evidence type="ECO:0000256" key="2">
    <source>
        <dbReference type="SAM" id="SignalP"/>
    </source>
</evidence>
<dbReference type="Proteomes" id="UP000177583">
    <property type="component" value="Unassembled WGS sequence"/>
</dbReference>
<feature type="signal peptide" evidence="2">
    <location>
        <begin position="1"/>
        <end position="20"/>
    </location>
</feature>
<reference evidence="3 4" key="1">
    <citation type="journal article" date="2016" name="Nat. Commun.">
        <title>Thousands of microbial genomes shed light on interconnected biogeochemical processes in an aquifer system.</title>
        <authorList>
            <person name="Anantharaman K."/>
            <person name="Brown C.T."/>
            <person name="Hug L.A."/>
            <person name="Sharon I."/>
            <person name="Castelle C.J."/>
            <person name="Probst A.J."/>
            <person name="Thomas B.C."/>
            <person name="Singh A."/>
            <person name="Wilkins M.J."/>
            <person name="Karaoz U."/>
            <person name="Brodie E.L."/>
            <person name="Williams K.H."/>
            <person name="Hubbard S.S."/>
            <person name="Banfield J.F."/>
        </authorList>
    </citation>
    <scope>NUCLEOTIDE SEQUENCE [LARGE SCALE GENOMIC DNA]</scope>
</reference>
<accession>A0A1F6GMS4</accession>
<keyword evidence="2" id="KW-0732">Signal</keyword>
<sequence length="381" mass="42716">MKSIGLWFCLLLVNFGTAGAKDLQVFYGAQPLPQESLKVAKFSWSGLETQVLQRQGSPYLEPSNRLLFTSNQPSFTLVGAFSRLSLHPLAQGKYYLDYLRGPAEELALEGGTGSLASLSSVYFVLDGKAQEGRVSISDFSGPIWSEYDGSLDFQLNRQSPGVVRLQSLKELKCGRHLLLVDGQAFTFHVGRCDFYTYAIKHKQEVLTGMARQMEAEAPNWKGRELDPARRVKKDQNFGPPYANRANGNFQASKPSNLGERANPKAADTTDYPQPQPMDRSVGARLGRQAKNSNLMHPKESLLEGKLFDDGAIAKRHADEIMDTEHPTLPPEERERIKEEIASQTRKDMTLTGTEGEYRIWTTLRWIDLLGAVPYLKNRLFK</sequence>
<evidence type="ECO:0000313" key="4">
    <source>
        <dbReference type="Proteomes" id="UP000177583"/>
    </source>
</evidence>
<evidence type="ECO:0000256" key="1">
    <source>
        <dbReference type="SAM" id="MobiDB-lite"/>
    </source>
</evidence>
<comment type="caution">
    <text evidence="3">The sequence shown here is derived from an EMBL/GenBank/DDBJ whole genome shotgun (WGS) entry which is preliminary data.</text>
</comment>
<proteinExistence type="predicted"/>
<gene>
    <name evidence="3" type="ORF">A2557_12605</name>
</gene>
<feature type="chain" id="PRO_5009524723" description="FecR protein domain-containing protein" evidence="2">
    <location>
        <begin position="21"/>
        <end position="381"/>
    </location>
</feature>
<dbReference type="AlphaFoldDB" id="A0A1F6GMS4"/>
<organism evidence="3 4">
    <name type="scientific">Candidatus Lambdaproteobacteria bacterium RIFOXYD2_FULL_56_26</name>
    <dbReference type="NCBI Taxonomy" id="1817773"/>
    <lineage>
        <taxon>Bacteria</taxon>
        <taxon>Pseudomonadati</taxon>
        <taxon>Pseudomonadota</taxon>
        <taxon>Candidatus Lambdaproteobacteria</taxon>
    </lineage>
</organism>
<name>A0A1F6GMS4_9PROT</name>
<protein>
    <recommendedName>
        <fullName evidence="5">FecR protein domain-containing protein</fullName>
    </recommendedName>
</protein>
<feature type="compositionally biased region" description="Polar residues" evidence="1">
    <location>
        <begin position="245"/>
        <end position="255"/>
    </location>
</feature>
<evidence type="ECO:0000313" key="3">
    <source>
        <dbReference type="EMBL" id="OGG99431.1"/>
    </source>
</evidence>
<feature type="region of interest" description="Disordered" evidence="1">
    <location>
        <begin position="235"/>
        <end position="280"/>
    </location>
</feature>
<evidence type="ECO:0008006" key="5">
    <source>
        <dbReference type="Google" id="ProtNLM"/>
    </source>
</evidence>
<dbReference type="EMBL" id="MFNF01000057">
    <property type="protein sequence ID" value="OGG99431.1"/>
    <property type="molecule type" value="Genomic_DNA"/>
</dbReference>